<protein>
    <recommendedName>
        <fullName evidence="4">Holin of 3TMs, for gene-transfer release</fullName>
    </recommendedName>
</protein>
<keyword evidence="1" id="KW-1133">Transmembrane helix</keyword>
<evidence type="ECO:0000256" key="1">
    <source>
        <dbReference type="SAM" id="Phobius"/>
    </source>
</evidence>
<organism evidence="2 3">
    <name type="scientific">Maribellus luteus</name>
    <dbReference type="NCBI Taxonomy" id="2305463"/>
    <lineage>
        <taxon>Bacteria</taxon>
        <taxon>Pseudomonadati</taxon>
        <taxon>Bacteroidota</taxon>
        <taxon>Bacteroidia</taxon>
        <taxon>Marinilabiliales</taxon>
        <taxon>Prolixibacteraceae</taxon>
        <taxon>Maribellus</taxon>
    </lineage>
</organism>
<evidence type="ECO:0000313" key="3">
    <source>
        <dbReference type="Proteomes" id="UP000265926"/>
    </source>
</evidence>
<dbReference type="AlphaFoldDB" id="A0A399SY59"/>
<dbReference type="RefSeq" id="WP_119438912.1">
    <property type="nucleotide sequence ID" value="NZ_QWGR01000009.1"/>
</dbReference>
<keyword evidence="1" id="KW-0472">Membrane</keyword>
<dbReference type="InterPro" id="IPR021497">
    <property type="entry name" value="GTA_holin_3TM"/>
</dbReference>
<reference evidence="2 3" key="1">
    <citation type="submission" date="2018-08" db="EMBL/GenBank/DDBJ databases">
        <title>Pallidiluteibacterium maritimus gen. nov., sp. nov., isolated from coastal sediment.</title>
        <authorList>
            <person name="Zhou L.Y."/>
        </authorList>
    </citation>
    <scope>NUCLEOTIDE SEQUENCE [LARGE SCALE GENOMIC DNA]</scope>
    <source>
        <strain evidence="2 3">XSD2</strain>
    </source>
</reference>
<name>A0A399SY59_9BACT</name>
<gene>
    <name evidence="2" type="ORF">D1614_15670</name>
</gene>
<keyword evidence="3" id="KW-1185">Reference proteome</keyword>
<dbReference type="Proteomes" id="UP000265926">
    <property type="component" value="Unassembled WGS sequence"/>
</dbReference>
<feature type="transmembrane region" description="Helical" evidence="1">
    <location>
        <begin position="120"/>
        <end position="137"/>
    </location>
</feature>
<proteinExistence type="predicted"/>
<evidence type="ECO:0008006" key="4">
    <source>
        <dbReference type="Google" id="ProtNLM"/>
    </source>
</evidence>
<feature type="transmembrane region" description="Helical" evidence="1">
    <location>
        <begin position="84"/>
        <end position="108"/>
    </location>
</feature>
<accession>A0A399SY59</accession>
<keyword evidence="1" id="KW-0812">Transmembrane</keyword>
<dbReference type="Pfam" id="PF11351">
    <property type="entry name" value="GTA_holin_3TM"/>
    <property type="match status" value="1"/>
</dbReference>
<evidence type="ECO:0000313" key="2">
    <source>
        <dbReference type="EMBL" id="RIJ47195.1"/>
    </source>
</evidence>
<sequence length="170" mass="18946">MELFKKLFGKGITEVVSTVGDVVDRFTLTKEEKQEFKLEMQSSLMKLEGELEETYRKELDARQEIIKAEMAQGDLYTKRARPTIVYAGMLFIFFIYVLVPVIAYIGGAKEMPAIELPPEFWWAWGTVVGVYGVGRTAEKMGVTNKLTNFITGSGASNVTGKVTTNVNAEG</sequence>
<dbReference type="EMBL" id="QWGR01000009">
    <property type="protein sequence ID" value="RIJ47195.1"/>
    <property type="molecule type" value="Genomic_DNA"/>
</dbReference>
<dbReference type="OrthoDB" id="6107776at2"/>
<comment type="caution">
    <text evidence="2">The sequence shown here is derived from an EMBL/GenBank/DDBJ whole genome shotgun (WGS) entry which is preliminary data.</text>
</comment>